<dbReference type="Pfam" id="PF12167">
    <property type="entry name" value="Arm-DNA-bind_2"/>
    <property type="match status" value="1"/>
</dbReference>
<comment type="caution">
    <text evidence="5">The sequence shown here is derived from an EMBL/GenBank/DDBJ whole genome shotgun (WGS) entry which is preliminary data.</text>
</comment>
<evidence type="ECO:0000313" key="5">
    <source>
        <dbReference type="EMBL" id="NMF56728.1"/>
    </source>
</evidence>
<comment type="similarity">
    <text evidence="1">Belongs to the 'phage' integrase family.</text>
</comment>
<dbReference type="InterPro" id="IPR022000">
    <property type="entry name" value="Min27-like_integrase_DNA_bind"/>
</dbReference>
<dbReference type="SUPFAM" id="SSF56349">
    <property type="entry name" value="DNA breaking-rejoining enzymes"/>
    <property type="match status" value="1"/>
</dbReference>
<dbReference type="Gene3D" id="1.10.443.10">
    <property type="entry name" value="Intergrase catalytic core"/>
    <property type="match status" value="1"/>
</dbReference>
<dbReference type="InterPro" id="IPR050808">
    <property type="entry name" value="Phage_Integrase"/>
</dbReference>
<dbReference type="PANTHER" id="PTHR30629">
    <property type="entry name" value="PROPHAGE INTEGRASE"/>
    <property type="match status" value="1"/>
</dbReference>
<evidence type="ECO:0000313" key="6">
    <source>
        <dbReference type="Proteomes" id="UP000738376"/>
    </source>
</evidence>
<name>A0ABX1LN68_9CYAN</name>
<accession>A0ABX1LN68</accession>
<keyword evidence="3" id="KW-0233">DNA recombination</keyword>
<dbReference type="PROSITE" id="PS51898">
    <property type="entry name" value="TYR_RECOMBINASE"/>
    <property type="match status" value="1"/>
</dbReference>
<keyword evidence="6" id="KW-1185">Reference proteome</keyword>
<organism evidence="5 6">
    <name type="scientific">Pseudanabaena yagii GIHE-NHR1</name>
    <dbReference type="NCBI Taxonomy" id="2722753"/>
    <lineage>
        <taxon>Bacteria</taxon>
        <taxon>Bacillati</taxon>
        <taxon>Cyanobacteriota</taxon>
        <taxon>Cyanophyceae</taxon>
        <taxon>Pseudanabaenales</taxon>
        <taxon>Pseudanabaenaceae</taxon>
        <taxon>Pseudanabaena</taxon>
        <taxon>Pseudanabaena yagii</taxon>
    </lineage>
</organism>
<dbReference type="RefSeq" id="WP_169361840.1">
    <property type="nucleotide sequence ID" value="NZ_JAAVJL010000001.1"/>
</dbReference>
<dbReference type="Pfam" id="PF00589">
    <property type="entry name" value="Phage_integrase"/>
    <property type="match status" value="1"/>
</dbReference>
<sequence>MPRQLFDGKQKYLTLGLSDTKINLKIAEAKAQEIQTDIVLERFDYTLDKYRPTHLKTVTMNYSQQALNIGALWDKYMEFKKPIASPSTIGNQYAGFTRVIALLPSQNLKDSILIRDWIVANKPPNAAKRLIVQLNACCKWGVKSGLIPENPFVDMASEIKLPKNQRGEDNEISPFNREERDLIIEAFAKHPHYCYYTAYVQFCFFTGCRPSEVIGLQWKHIDFDNSVVKWRCTNKR</sequence>
<evidence type="ECO:0000256" key="2">
    <source>
        <dbReference type="ARBA" id="ARBA00022908"/>
    </source>
</evidence>
<gene>
    <name evidence="5" type="ORF">HC246_01460</name>
</gene>
<feature type="domain" description="Tyr recombinase" evidence="4">
    <location>
        <begin position="170"/>
        <end position="236"/>
    </location>
</feature>
<evidence type="ECO:0000256" key="3">
    <source>
        <dbReference type="ARBA" id="ARBA00023172"/>
    </source>
</evidence>
<protein>
    <submittedName>
        <fullName evidence="5">DUF3596 domain-containing protein</fullName>
    </submittedName>
</protein>
<reference evidence="5 6" key="1">
    <citation type="submission" date="2020-03" db="EMBL/GenBank/DDBJ databases">
        <title>Draft Genome Sequence of 2-Methylisoborneol Producing Pseudanabaena yagii Strain GIHE-NHR1 Isolated from North Han River in South Korea.</title>
        <authorList>
            <person name="Jeong J."/>
        </authorList>
    </citation>
    <scope>NUCLEOTIDE SEQUENCE [LARGE SCALE GENOMIC DNA]</scope>
    <source>
        <strain evidence="5 6">GIHE-NHR1</strain>
    </source>
</reference>
<evidence type="ECO:0000259" key="4">
    <source>
        <dbReference type="PROSITE" id="PS51898"/>
    </source>
</evidence>
<dbReference type="InterPro" id="IPR011010">
    <property type="entry name" value="DNA_brk_join_enz"/>
</dbReference>
<evidence type="ECO:0000256" key="1">
    <source>
        <dbReference type="ARBA" id="ARBA00008857"/>
    </source>
</evidence>
<proteinExistence type="inferred from homology"/>
<dbReference type="InterPro" id="IPR013762">
    <property type="entry name" value="Integrase-like_cat_sf"/>
</dbReference>
<dbReference type="InterPro" id="IPR002104">
    <property type="entry name" value="Integrase_catalytic"/>
</dbReference>
<dbReference type="PANTHER" id="PTHR30629:SF2">
    <property type="entry name" value="PROPHAGE INTEGRASE INTS-RELATED"/>
    <property type="match status" value="1"/>
</dbReference>
<dbReference type="Proteomes" id="UP000738376">
    <property type="component" value="Unassembled WGS sequence"/>
</dbReference>
<dbReference type="EMBL" id="JAAVJL010000001">
    <property type="protein sequence ID" value="NMF56728.1"/>
    <property type="molecule type" value="Genomic_DNA"/>
</dbReference>
<keyword evidence="2" id="KW-0229">DNA integration</keyword>